<dbReference type="SUPFAM" id="SSF50249">
    <property type="entry name" value="Nucleic acid-binding proteins"/>
    <property type="match status" value="1"/>
</dbReference>
<dbReference type="InterPro" id="IPR036267">
    <property type="entry name" value="RuvA_C_sf"/>
</dbReference>
<dbReference type="GO" id="GO:0048476">
    <property type="term" value="C:Holliday junction resolvase complex"/>
    <property type="evidence" value="ECO:0007669"/>
    <property type="project" value="UniProtKB-UniRule"/>
</dbReference>
<evidence type="ECO:0000256" key="2">
    <source>
        <dbReference type="ARBA" id="ARBA00022763"/>
    </source>
</evidence>
<feature type="region of interest" description="Domain I" evidence="6">
    <location>
        <begin position="1"/>
        <end position="64"/>
    </location>
</feature>
<keyword evidence="8" id="KW-0547">Nucleotide-binding</keyword>
<dbReference type="InterPro" id="IPR010994">
    <property type="entry name" value="RuvA_2-like"/>
</dbReference>
<dbReference type="Pfam" id="PF01330">
    <property type="entry name" value="RuvA_N"/>
    <property type="match status" value="1"/>
</dbReference>
<evidence type="ECO:0000256" key="5">
    <source>
        <dbReference type="ARBA" id="ARBA00023204"/>
    </source>
</evidence>
<dbReference type="GO" id="GO:0006310">
    <property type="term" value="P:DNA recombination"/>
    <property type="evidence" value="ECO:0007669"/>
    <property type="project" value="UniProtKB-UniRule"/>
</dbReference>
<dbReference type="GO" id="GO:0009379">
    <property type="term" value="C:Holliday junction helicase complex"/>
    <property type="evidence" value="ECO:0007669"/>
    <property type="project" value="InterPro"/>
</dbReference>
<keyword evidence="4 6" id="KW-0233">DNA recombination</keyword>
<dbReference type="CDD" id="cd14332">
    <property type="entry name" value="UBA_RuvA_C"/>
    <property type="match status" value="1"/>
</dbReference>
<feature type="domain" description="DNA helicase Holliday junction RuvA type" evidence="7">
    <location>
        <begin position="1"/>
        <end position="62"/>
    </location>
</feature>
<comment type="domain">
    <text evidence="6">Has three domains with a flexible linker between the domains II and III and assumes an 'L' shape. Domain III is highly mobile and contacts RuvB.</text>
</comment>
<dbReference type="AlphaFoldDB" id="A0A1F5YUT3"/>
<evidence type="ECO:0000256" key="3">
    <source>
        <dbReference type="ARBA" id="ARBA00023125"/>
    </source>
</evidence>
<keyword evidence="8" id="KW-0067">ATP-binding</keyword>
<name>A0A1F5YUT3_9BACT</name>
<dbReference type="GO" id="GO:0006281">
    <property type="term" value="P:DNA repair"/>
    <property type="evidence" value="ECO:0007669"/>
    <property type="project" value="UniProtKB-UniRule"/>
</dbReference>
<sequence length="192" mass="20950">MISYLEGIVKLKGPSYLIIMTSGGVGYKIHTPVDLITHANLNKPLSIFTYTHVRDDALDLYGFTDPENLAFFELFLTVSGIGPKLALSIFSIGKLTKIKEAIIKGDISFFTAVPRLGKKNAQKLIIELRPKLGSLSDLDLSEDSGETKGIIDALHTFGFSTVEAREAIKSIATSEGSTSDKIRQALKYLGKK</sequence>
<comment type="caution">
    <text evidence="8">The sequence shown here is derived from an EMBL/GenBank/DDBJ whole genome shotgun (WGS) entry which is preliminary data.</text>
</comment>
<keyword evidence="8" id="KW-0378">Hydrolase</keyword>
<dbReference type="GO" id="GO:0005737">
    <property type="term" value="C:cytoplasm"/>
    <property type="evidence" value="ECO:0007669"/>
    <property type="project" value="UniProtKB-SubCell"/>
</dbReference>
<dbReference type="InterPro" id="IPR012340">
    <property type="entry name" value="NA-bd_OB-fold"/>
</dbReference>
<keyword evidence="3 6" id="KW-0238">DNA-binding</keyword>
<dbReference type="GO" id="GO:0009378">
    <property type="term" value="F:four-way junction helicase activity"/>
    <property type="evidence" value="ECO:0007669"/>
    <property type="project" value="InterPro"/>
</dbReference>
<accession>A0A1F5YUT3</accession>
<dbReference type="HAMAP" id="MF_00031">
    <property type="entry name" value="DNA_HJ_migration_RuvA"/>
    <property type="match status" value="1"/>
</dbReference>
<dbReference type="STRING" id="1798371.A2W14_04975"/>
<evidence type="ECO:0000256" key="1">
    <source>
        <dbReference type="ARBA" id="ARBA00022490"/>
    </source>
</evidence>
<feature type="region of interest" description="Domain III" evidence="6">
    <location>
        <begin position="148"/>
        <end position="192"/>
    </location>
</feature>
<dbReference type="EMBL" id="MFJA01000012">
    <property type="protein sequence ID" value="OGG03864.1"/>
    <property type="molecule type" value="Genomic_DNA"/>
</dbReference>
<dbReference type="Gene3D" id="1.10.8.10">
    <property type="entry name" value="DNA helicase RuvA subunit, C-terminal domain"/>
    <property type="match status" value="1"/>
</dbReference>
<dbReference type="Pfam" id="PF14520">
    <property type="entry name" value="HHH_5"/>
    <property type="match status" value="1"/>
</dbReference>
<comment type="subunit">
    <text evidence="6">Homotetramer. Forms an RuvA(8)-RuvB(12)-Holliday junction (HJ) complex. HJ DNA is sandwiched between 2 RuvA tetramers; dsDNA enters through RuvA and exits via RuvB. An RuvB hexamer assembles on each DNA strand where it exits the tetramer. Each RuvB hexamer is contacted by two RuvA subunits (via domain III) on 2 adjacent RuvB subunits; this complex drives branch migration. In the full resolvosome a probable DNA-RuvA(4)-RuvB(12)-RuvC(2) complex forms which resolves the HJ.</text>
</comment>
<gene>
    <name evidence="6" type="primary">ruvA</name>
    <name evidence="8" type="ORF">A2W14_04975</name>
</gene>
<dbReference type="Proteomes" id="UP000176665">
    <property type="component" value="Unassembled WGS sequence"/>
</dbReference>
<evidence type="ECO:0000313" key="9">
    <source>
        <dbReference type="Proteomes" id="UP000176665"/>
    </source>
</evidence>
<comment type="similarity">
    <text evidence="6">Belongs to the RuvA family.</text>
</comment>
<keyword evidence="1 6" id="KW-0963">Cytoplasm</keyword>
<evidence type="ECO:0000313" key="8">
    <source>
        <dbReference type="EMBL" id="OGG03864.1"/>
    </source>
</evidence>
<proteinExistence type="inferred from homology"/>
<keyword evidence="8" id="KW-0347">Helicase</keyword>
<dbReference type="Gene3D" id="2.40.50.140">
    <property type="entry name" value="Nucleic acid-binding proteins"/>
    <property type="match status" value="1"/>
</dbReference>
<dbReference type="NCBIfam" id="TIGR00084">
    <property type="entry name" value="ruvA"/>
    <property type="match status" value="1"/>
</dbReference>
<comment type="caution">
    <text evidence="6">Lacks conserved residue(s) required for the propagation of feature annotation.</text>
</comment>
<reference evidence="8 9" key="1">
    <citation type="journal article" date="2016" name="Nat. Commun.">
        <title>Thousands of microbial genomes shed light on interconnected biogeochemical processes in an aquifer system.</title>
        <authorList>
            <person name="Anantharaman K."/>
            <person name="Brown C.T."/>
            <person name="Hug L.A."/>
            <person name="Sharon I."/>
            <person name="Castelle C.J."/>
            <person name="Probst A.J."/>
            <person name="Thomas B.C."/>
            <person name="Singh A."/>
            <person name="Wilkins M.J."/>
            <person name="Karaoz U."/>
            <person name="Brodie E.L."/>
            <person name="Williams K.H."/>
            <person name="Hubbard S.S."/>
            <person name="Banfield J.F."/>
        </authorList>
    </citation>
    <scope>NUCLEOTIDE SEQUENCE [LARGE SCALE GENOMIC DNA]</scope>
</reference>
<dbReference type="GO" id="GO:0005524">
    <property type="term" value="F:ATP binding"/>
    <property type="evidence" value="ECO:0007669"/>
    <property type="project" value="InterPro"/>
</dbReference>
<dbReference type="GO" id="GO:0000400">
    <property type="term" value="F:four-way junction DNA binding"/>
    <property type="evidence" value="ECO:0007669"/>
    <property type="project" value="UniProtKB-UniRule"/>
</dbReference>
<keyword evidence="2 6" id="KW-0227">DNA damage</keyword>
<dbReference type="InterPro" id="IPR000085">
    <property type="entry name" value="RuvA"/>
</dbReference>
<dbReference type="InterPro" id="IPR013849">
    <property type="entry name" value="DNA_helicase_Holl-junc_RuvA_I"/>
</dbReference>
<comment type="function">
    <text evidence="6">The RuvA-RuvB-RuvC complex processes Holliday junction (HJ) DNA during genetic recombination and DNA repair, while the RuvA-RuvB complex plays an important role in the rescue of blocked DNA replication forks via replication fork reversal (RFR). RuvA specifically binds to HJ cruciform DNA, conferring on it an open structure. The RuvB hexamer acts as an ATP-dependent pump, pulling dsDNA into and through the RuvAB complex. HJ branch migration allows RuvC to scan DNA until it finds its consensus sequence, where it cleaves and resolves the cruciform DNA.</text>
</comment>
<keyword evidence="5 6" id="KW-0234">DNA repair</keyword>
<dbReference type="SUPFAM" id="SSF46929">
    <property type="entry name" value="DNA helicase RuvA subunit, C-terminal domain"/>
    <property type="match status" value="1"/>
</dbReference>
<dbReference type="SUPFAM" id="SSF47781">
    <property type="entry name" value="RuvA domain 2-like"/>
    <property type="match status" value="1"/>
</dbReference>
<organism evidence="8 9">
    <name type="scientific">Candidatus Gottesmanbacteria bacterium RBG_16_37_8</name>
    <dbReference type="NCBI Taxonomy" id="1798371"/>
    <lineage>
        <taxon>Bacteria</taxon>
        <taxon>Candidatus Gottesmaniibacteriota</taxon>
    </lineage>
</organism>
<evidence type="ECO:0000256" key="6">
    <source>
        <dbReference type="HAMAP-Rule" id="MF_00031"/>
    </source>
</evidence>
<evidence type="ECO:0000259" key="7">
    <source>
        <dbReference type="Pfam" id="PF01330"/>
    </source>
</evidence>
<protein>
    <recommendedName>
        <fullName evidence="6">Holliday junction branch migration complex subunit RuvA</fullName>
    </recommendedName>
</protein>
<evidence type="ECO:0000256" key="4">
    <source>
        <dbReference type="ARBA" id="ARBA00023172"/>
    </source>
</evidence>
<comment type="subcellular location">
    <subcellularLocation>
        <location evidence="6">Cytoplasm</location>
    </subcellularLocation>
</comment>
<dbReference type="InterPro" id="IPR011114">
    <property type="entry name" value="RuvA_C"/>
</dbReference>
<dbReference type="Gene3D" id="1.10.150.20">
    <property type="entry name" value="5' to 3' exonuclease, C-terminal subdomain"/>
    <property type="match status" value="1"/>
</dbReference>